<dbReference type="InterPro" id="IPR056997">
    <property type="entry name" value="CBM_AftD"/>
</dbReference>
<feature type="transmembrane region" description="Helical" evidence="1">
    <location>
        <begin position="1198"/>
        <end position="1221"/>
    </location>
</feature>
<organism evidence="4 5">
    <name type="scientific">Nocardioides endophyticus</name>
    <dbReference type="NCBI Taxonomy" id="1353775"/>
    <lineage>
        <taxon>Bacteria</taxon>
        <taxon>Bacillati</taxon>
        <taxon>Actinomycetota</taxon>
        <taxon>Actinomycetes</taxon>
        <taxon>Propionibacteriales</taxon>
        <taxon>Nocardioidaceae</taxon>
        <taxon>Nocardioides</taxon>
    </lineage>
</organism>
<feature type="transmembrane region" description="Helical" evidence="1">
    <location>
        <begin position="1309"/>
        <end position="1327"/>
    </location>
</feature>
<feature type="domain" description="Arabinofuranosyltransferase D third carbohydrate binding module" evidence="3">
    <location>
        <begin position="909"/>
        <end position="1039"/>
    </location>
</feature>
<sequence>MVGYAAILTAMAFSQSAGRMVADTKFDLMTHPRGFLAGAMRLWDPLAAFGQIQNQAYGYLWPMGPFFVLGELAHVPEWAIQRAWWSVLLCLAFFGIVRLAQQLDLGSPRTQVVAGFAYVLTPRITTLLGGTSIEVWPMALAPWVLIPLVRGSREGSVRRAAAVSALVVATCGGVNAIAVAAVLPLGVIWLLTRAAGPRKWRLLGWWTLFTGLATLWWSLPLLVMGRYSAPFLDYIENATVTTVPTDLARTLAGTSDWVAYFAGIDYPAGQQLVTSFLLLQAAAVAAFGLAGVGLRSNPHQRFLAWGVLVGIALVGFGYAGDLSGFLAGDRQAWLDGTLAPLRNLHKFDVVLRIPLILGLAHALTSLPALVGGRRDRSSVWAVRALATAAVLAVAVTALPWAQDRIAPREGVLEVPDYWSDVARYLHEHDDGTVSLVIPASAFGVYSWGNVHDDIMQGLAESPWAVRNVIPLAQPGNVAFLDAVTRTIESGRPSDSLATVLATNGVGRLVVRNDLDRFETGAPDPAYVERVLVGSAGISLAESFGPRVGAAAVDDVETPEGDVRVVTGTGIAAEVGSVDVYDVAGARSVTLNDPLPLAGDPGSGFQTEPAGLGAGPFLLADDTTGDEGGAVLTDGNKRREVNFAAVRANRSATMPAIQPYRLNGPEHQHRILRDPDRWQTVETWAGDVSSADASSSQAYADALPPLEVGAHPGAALDHDLATAWRSGRQAEPVGQWWQERFTEPVSVPQVRVTLAAGSAPVERLVIQSGEESVLVPAPAPGGSRTYSTRFTGAELLRITAAGPGADLVGSFSLAEVEVPGVVAQRFLDLPQPDERQPVAAILLERDPDRAACAEVGTAFPCDNSLIAPGEDGDTLARRFQSSFADTYELSATGSLRRTADASALLASGARITSDAVVRDVAEGPVALADGDDGTSWVSQSTDETVRIEFPDRRRIDTLELTVDRGAPVSLPTRVELTSGDRQRVLPVDDDGVVRVPGWRVDELELQVRKVDRAYSASGSQFVELPPGISELEVNGESLNPGTTIARSFPCGTGPRIGVAGEVQETTFTASTQDLIRGRSVPLRLCGSDEVALDAEETTLLAVPTLLRADAVSLRTDDAESSPLLAGVTAHRDSRDAPASVDVPARTGDTVLSLPQNVNPGWRATLDGETLPVVRTDGWKQGWRLPAGDAGTVELSYRPALPFVVLLGVGGLGALVVLLVALWPRGRARGEEQPALVAGTTGLLDVAVVLSAGSLLAGWWGLAGAAVALVVGRLLGRWSEAWAWLAGLAALIGSLALGWDEITDRSWAVTWSQAWVLGGVCLLVAALAGNRQRPGLTSPISRRSRQATPDCTRIVIDE</sequence>
<comment type="caution">
    <text evidence="4">The sequence shown here is derived from an EMBL/GenBank/DDBJ whole genome shotgun (WGS) entry which is preliminary data.</text>
</comment>
<evidence type="ECO:0000313" key="5">
    <source>
        <dbReference type="Proteomes" id="UP001499882"/>
    </source>
</evidence>
<evidence type="ECO:0000259" key="3">
    <source>
        <dbReference type="Pfam" id="PF24607"/>
    </source>
</evidence>
<feature type="transmembrane region" description="Helical" evidence="1">
    <location>
        <begin position="160"/>
        <end position="191"/>
    </location>
</feature>
<feature type="transmembrane region" description="Helical" evidence="1">
    <location>
        <begin position="1256"/>
        <end position="1273"/>
    </location>
</feature>
<feature type="transmembrane region" description="Helical" evidence="1">
    <location>
        <begin position="1280"/>
        <end position="1297"/>
    </location>
</feature>
<dbReference type="Pfam" id="PF11847">
    <property type="entry name" value="GT-C_AftD"/>
    <property type="match status" value="1"/>
</dbReference>
<evidence type="ECO:0000256" key="1">
    <source>
        <dbReference type="SAM" id="Phobius"/>
    </source>
</evidence>
<keyword evidence="1" id="KW-1133">Transmembrane helix</keyword>
<keyword evidence="5" id="KW-1185">Reference proteome</keyword>
<feature type="transmembrane region" description="Helical" evidence="1">
    <location>
        <begin position="349"/>
        <end position="370"/>
    </location>
</feature>
<evidence type="ECO:0000313" key="4">
    <source>
        <dbReference type="EMBL" id="GAA4759080.1"/>
    </source>
</evidence>
<dbReference type="Proteomes" id="UP001499882">
    <property type="component" value="Unassembled WGS sequence"/>
</dbReference>
<keyword evidence="1" id="KW-0472">Membrane</keyword>
<dbReference type="EMBL" id="BAABKN010000036">
    <property type="protein sequence ID" value="GAA4759080.1"/>
    <property type="molecule type" value="Genomic_DNA"/>
</dbReference>
<feature type="transmembrane region" description="Helical" evidence="1">
    <location>
        <begin position="272"/>
        <end position="290"/>
    </location>
</feature>
<dbReference type="InterPro" id="IPR021798">
    <property type="entry name" value="AftD_N"/>
</dbReference>
<feature type="transmembrane region" description="Helical" evidence="1">
    <location>
        <begin position="203"/>
        <end position="223"/>
    </location>
</feature>
<keyword evidence="1" id="KW-0812">Transmembrane</keyword>
<dbReference type="Pfam" id="PF24607">
    <property type="entry name" value="CBM_AftD"/>
    <property type="match status" value="1"/>
</dbReference>
<proteinExistence type="predicted"/>
<name>A0ABP8ZKC1_9ACTN</name>
<feature type="transmembrane region" description="Helical" evidence="1">
    <location>
        <begin position="382"/>
        <end position="401"/>
    </location>
</feature>
<feature type="domain" description="Alpha-(1-&gt;3)-arabinofuranosyltransferase N-terminal GT-C" evidence="2">
    <location>
        <begin position="8"/>
        <end position="660"/>
    </location>
</feature>
<feature type="transmembrane region" description="Helical" evidence="1">
    <location>
        <begin position="302"/>
        <end position="320"/>
    </location>
</feature>
<reference evidence="5" key="1">
    <citation type="journal article" date="2019" name="Int. J. Syst. Evol. Microbiol.">
        <title>The Global Catalogue of Microorganisms (GCM) 10K type strain sequencing project: providing services to taxonomists for standard genome sequencing and annotation.</title>
        <authorList>
            <consortium name="The Broad Institute Genomics Platform"/>
            <consortium name="The Broad Institute Genome Sequencing Center for Infectious Disease"/>
            <person name="Wu L."/>
            <person name="Ma J."/>
        </authorList>
    </citation>
    <scope>NUCLEOTIDE SEQUENCE [LARGE SCALE GENOMIC DNA]</scope>
    <source>
        <strain evidence="5">JCM 18532</strain>
    </source>
</reference>
<gene>
    <name evidence="4" type="ORF">GCM10023350_51350</name>
</gene>
<feature type="transmembrane region" description="Helical" evidence="1">
    <location>
        <begin position="112"/>
        <end position="140"/>
    </location>
</feature>
<evidence type="ECO:0000259" key="2">
    <source>
        <dbReference type="Pfam" id="PF11847"/>
    </source>
</evidence>
<accession>A0ABP8ZKC1</accession>
<feature type="transmembrane region" description="Helical" evidence="1">
    <location>
        <begin position="1233"/>
        <end position="1250"/>
    </location>
</feature>
<protein>
    <submittedName>
        <fullName evidence="4">Alpha-(1-&gt;3)-arabinofuranosyltransferase</fullName>
    </submittedName>
</protein>